<reference evidence="6" key="1">
    <citation type="submission" date="2007-10" db="EMBL/GenBank/DDBJ databases">
        <title>Complete sequence of chromosome of Desulforudis audaxviator MP104C.</title>
        <authorList>
            <person name="Copeland A."/>
            <person name="Lucas S."/>
            <person name="Lapidus A."/>
            <person name="Barry K."/>
            <person name="Glavina del Rio T."/>
            <person name="Dalin E."/>
            <person name="Tice H."/>
            <person name="Bruce D."/>
            <person name="Pitluck S."/>
            <person name="Lowry S.R."/>
            <person name="Larimer F."/>
            <person name="Land M.L."/>
            <person name="Hauser L."/>
            <person name="Kyrpides N."/>
            <person name="Ivanova N.N."/>
            <person name="Richardson P."/>
        </authorList>
    </citation>
    <scope>NUCLEOTIDE SEQUENCE [LARGE SCALE GENOMIC DNA]</scope>
    <source>
        <strain evidence="6">MP104C</strain>
    </source>
</reference>
<dbReference type="GO" id="GO:0042941">
    <property type="term" value="P:D-alanine transmembrane transport"/>
    <property type="evidence" value="ECO:0007669"/>
    <property type="project" value="TreeGrafter"/>
</dbReference>
<sequence length="252" mass="27050">MLDVKNLTKTFGGLVAVNRASFSVNPGEILAVIGPNGAGKTTIFNLITGLLTPDEGEISFQGHPLIGLKPHQIARLGISRTFQNLELFRAMTVAENVMVGAYTKGKTGFVRAILRRPGTTAGDRKRYGEALDLLRAVNLADYADEPAESLPFGLQRLLEIARALAAGPKLVLLDEPAAGLNAGESQALVDFLRGLREQNLTFVLVEHDMTTVMDVADRIVVLNFGSVIAAGTPAEIRSNPEVIRAYLGEDET</sequence>
<dbReference type="InterPro" id="IPR003439">
    <property type="entry name" value="ABC_transporter-like_ATP-bd"/>
</dbReference>
<dbReference type="InterPro" id="IPR003593">
    <property type="entry name" value="AAA+_ATPase"/>
</dbReference>
<gene>
    <name evidence="5" type="ordered locus">Daud_0671</name>
</gene>
<dbReference type="SUPFAM" id="SSF52540">
    <property type="entry name" value="P-loop containing nucleoside triphosphate hydrolases"/>
    <property type="match status" value="1"/>
</dbReference>
<keyword evidence="3" id="KW-0067">ATP-binding</keyword>
<feature type="domain" description="ABC transporter" evidence="4">
    <location>
        <begin position="2"/>
        <end position="249"/>
    </location>
</feature>
<dbReference type="STRING" id="477974.Daud_0671"/>
<dbReference type="PANTHER" id="PTHR45772:SF7">
    <property type="entry name" value="AMINO ACID ABC TRANSPORTER ATP-BINDING PROTEIN"/>
    <property type="match status" value="1"/>
</dbReference>
<dbReference type="CDD" id="cd03219">
    <property type="entry name" value="ABC_Mj1267_LivG_branched"/>
    <property type="match status" value="1"/>
</dbReference>
<dbReference type="KEGG" id="dau:Daud_0671"/>
<dbReference type="Pfam" id="PF00005">
    <property type="entry name" value="ABC_tran"/>
    <property type="match status" value="1"/>
</dbReference>
<dbReference type="FunFam" id="3.40.50.300:FF:000421">
    <property type="entry name" value="Branched-chain amino acid ABC transporter ATP-binding protein"/>
    <property type="match status" value="1"/>
</dbReference>
<evidence type="ECO:0000256" key="2">
    <source>
        <dbReference type="ARBA" id="ARBA00022741"/>
    </source>
</evidence>
<dbReference type="EMBL" id="CP000860">
    <property type="protein sequence ID" value="ACA59205.1"/>
    <property type="molecule type" value="Genomic_DNA"/>
</dbReference>
<dbReference type="GO" id="GO:1903806">
    <property type="term" value="P:L-isoleucine import across plasma membrane"/>
    <property type="evidence" value="ECO:0007669"/>
    <property type="project" value="TreeGrafter"/>
</dbReference>
<dbReference type="Pfam" id="PF12399">
    <property type="entry name" value="BCA_ABC_TP_C"/>
    <property type="match status" value="1"/>
</dbReference>
<dbReference type="SMART" id="SM00382">
    <property type="entry name" value="AAA"/>
    <property type="match status" value="1"/>
</dbReference>
<keyword evidence="1" id="KW-0813">Transport</keyword>
<evidence type="ECO:0000256" key="1">
    <source>
        <dbReference type="ARBA" id="ARBA00022448"/>
    </source>
</evidence>
<dbReference type="GO" id="GO:1903805">
    <property type="term" value="P:L-valine import across plasma membrane"/>
    <property type="evidence" value="ECO:0007669"/>
    <property type="project" value="TreeGrafter"/>
</dbReference>
<evidence type="ECO:0000313" key="6">
    <source>
        <dbReference type="Proteomes" id="UP000008544"/>
    </source>
</evidence>
<protein>
    <submittedName>
        <fullName evidence="5">ABC transporter related</fullName>
    </submittedName>
</protein>
<organism evidence="5 6">
    <name type="scientific">Desulforudis audaxviator (strain MP104C)</name>
    <dbReference type="NCBI Taxonomy" id="477974"/>
    <lineage>
        <taxon>Bacteria</taxon>
        <taxon>Bacillati</taxon>
        <taxon>Bacillota</taxon>
        <taxon>Clostridia</taxon>
        <taxon>Thermoanaerobacterales</taxon>
        <taxon>Candidatus Desulforudaceae</taxon>
        <taxon>Candidatus Desulforudis</taxon>
    </lineage>
</organism>
<dbReference type="Gene3D" id="3.40.50.300">
    <property type="entry name" value="P-loop containing nucleotide triphosphate hydrolases"/>
    <property type="match status" value="1"/>
</dbReference>
<dbReference type="GO" id="GO:0016887">
    <property type="term" value="F:ATP hydrolysis activity"/>
    <property type="evidence" value="ECO:0007669"/>
    <property type="project" value="InterPro"/>
</dbReference>
<dbReference type="eggNOG" id="COG0411">
    <property type="taxonomic scope" value="Bacteria"/>
</dbReference>
<reference evidence="5 6" key="2">
    <citation type="journal article" date="2008" name="Science">
        <title>Environmental genomics reveals a single-species ecosystem deep within Earth.</title>
        <authorList>
            <person name="Chivian D."/>
            <person name="Brodie E.L."/>
            <person name="Alm E.J."/>
            <person name="Culley D.E."/>
            <person name="Dehal P.S."/>
            <person name="Desantis T.Z."/>
            <person name="Gihring T.M."/>
            <person name="Lapidus A."/>
            <person name="Lin L.H."/>
            <person name="Lowry S.R."/>
            <person name="Moser D.P."/>
            <person name="Richardson P.M."/>
            <person name="Southam G."/>
            <person name="Wanger G."/>
            <person name="Pratt L.M."/>
            <person name="Andersen G.L."/>
            <person name="Hazen T.C."/>
            <person name="Brockman F.J."/>
            <person name="Arkin A.P."/>
            <person name="Onstott T.C."/>
        </authorList>
    </citation>
    <scope>NUCLEOTIDE SEQUENCE [LARGE SCALE GENOMIC DNA]</scope>
    <source>
        <strain evidence="5 6">MP104C</strain>
    </source>
</reference>
<dbReference type="PROSITE" id="PS50893">
    <property type="entry name" value="ABC_TRANSPORTER_2"/>
    <property type="match status" value="1"/>
</dbReference>
<evidence type="ECO:0000313" key="5">
    <source>
        <dbReference type="EMBL" id="ACA59205.1"/>
    </source>
</evidence>
<dbReference type="InterPro" id="IPR027417">
    <property type="entry name" value="P-loop_NTPase"/>
</dbReference>
<accession>B1I2G9</accession>
<dbReference type="HOGENOM" id="CLU_000604_1_2_9"/>
<keyword evidence="6" id="KW-1185">Reference proteome</keyword>
<dbReference type="GO" id="GO:0005524">
    <property type="term" value="F:ATP binding"/>
    <property type="evidence" value="ECO:0007669"/>
    <property type="project" value="UniProtKB-KW"/>
</dbReference>
<dbReference type="OrthoDB" id="9779136at2"/>
<dbReference type="GO" id="GO:0005886">
    <property type="term" value="C:plasma membrane"/>
    <property type="evidence" value="ECO:0007669"/>
    <property type="project" value="TreeGrafter"/>
</dbReference>
<evidence type="ECO:0000259" key="4">
    <source>
        <dbReference type="PROSITE" id="PS50893"/>
    </source>
</evidence>
<dbReference type="InterPro" id="IPR051120">
    <property type="entry name" value="ABC_AA/LPS_Transport"/>
</dbReference>
<evidence type="ECO:0000256" key="3">
    <source>
        <dbReference type="ARBA" id="ARBA00022840"/>
    </source>
</evidence>
<dbReference type="GO" id="GO:0015808">
    <property type="term" value="P:L-alanine transport"/>
    <property type="evidence" value="ECO:0007669"/>
    <property type="project" value="TreeGrafter"/>
</dbReference>
<keyword evidence="2" id="KW-0547">Nucleotide-binding</keyword>
<name>B1I2G9_DESAP</name>
<dbReference type="GO" id="GO:0015188">
    <property type="term" value="F:L-isoleucine transmembrane transporter activity"/>
    <property type="evidence" value="ECO:0007669"/>
    <property type="project" value="TreeGrafter"/>
</dbReference>
<dbReference type="GO" id="GO:0005304">
    <property type="term" value="F:L-valine transmembrane transporter activity"/>
    <property type="evidence" value="ECO:0007669"/>
    <property type="project" value="TreeGrafter"/>
</dbReference>
<dbReference type="RefSeq" id="WP_012301793.1">
    <property type="nucleotide sequence ID" value="NC_010424.1"/>
</dbReference>
<dbReference type="Proteomes" id="UP000008544">
    <property type="component" value="Chromosome"/>
</dbReference>
<proteinExistence type="predicted"/>
<dbReference type="InterPro" id="IPR032823">
    <property type="entry name" value="BCA_ABC_TP_C"/>
</dbReference>
<dbReference type="GO" id="GO:0015192">
    <property type="term" value="F:L-phenylalanine transmembrane transporter activity"/>
    <property type="evidence" value="ECO:0007669"/>
    <property type="project" value="TreeGrafter"/>
</dbReference>
<dbReference type="PANTHER" id="PTHR45772">
    <property type="entry name" value="CONSERVED COMPONENT OF ABC TRANSPORTER FOR NATURAL AMINO ACIDS-RELATED"/>
    <property type="match status" value="1"/>
</dbReference>
<dbReference type="AlphaFoldDB" id="B1I2G9"/>